<accession>A0ABD3NDL8</accession>
<evidence type="ECO:0000313" key="1">
    <source>
        <dbReference type="EMBL" id="KAL3774181.1"/>
    </source>
</evidence>
<dbReference type="Proteomes" id="UP001516023">
    <property type="component" value="Unassembled WGS sequence"/>
</dbReference>
<gene>
    <name evidence="1" type="ORF">HJC23_012743</name>
</gene>
<sequence length="430" mass="48514">MKFLDGISTLEDSFVHRTQFVAPKQSADNLARFSPEESDHLEIGGMTSEVAKRAIFLGANELASRIEDNDEDIFTSLYSYGSNGNNHNLNSNSSDERLNSRQRSSSLKFVEPSIEIQSAAEQPIDVLSQSIKSCIENVFGLYGIEVWRFDDETGKLFNVAISQQSVESGSPEARDAFERLAYTSRIDYLAPEPVESGCSLAERYGARRLRPIFWRHFQIESKSSKFFRANIDATIAWIFEIYLPYDQRTAQPYDARLQLLSKAGFKLAAGIPVDIPGFRGIIIFFANPYSDRRKLCLDNNIQLILRSACYIAAAAAALLVPIKIASGIKNNQSIENWRRLRLMILAIVRFQKPLLVRRSRVTSNLRTSKGSFVLTLERMKSMTREKSFKILSNAATESRRKIATAMVDIQHAAKARCMKWLTKLKGGNAR</sequence>
<name>A0ABD3NDL8_9STRA</name>
<dbReference type="EMBL" id="JABMIG020000612">
    <property type="protein sequence ID" value="KAL3774181.1"/>
    <property type="molecule type" value="Genomic_DNA"/>
</dbReference>
<evidence type="ECO:0008006" key="3">
    <source>
        <dbReference type="Google" id="ProtNLM"/>
    </source>
</evidence>
<evidence type="ECO:0000313" key="2">
    <source>
        <dbReference type="Proteomes" id="UP001516023"/>
    </source>
</evidence>
<comment type="caution">
    <text evidence="1">The sequence shown here is derived from an EMBL/GenBank/DDBJ whole genome shotgun (WGS) entry which is preliminary data.</text>
</comment>
<organism evidence="1 2">
    <name type="scientific">Cyclotella cryptica</name>
    <dbReference type="NCBI Taxonomy" id="29204"/>
    <lineage>
        <taxon>Eukaryota</taxon>
        <taxon>Sar</taxon>
        <taxon>Stramenopiles</taxon>
        <taxon>Ochrophyta</taxon>
        <taxon>Bacillariophyta</taxon>
        <taxon>Coscinodiscophyceae</taxon>
        <taxon>Thalassiosirophycidae</taxon>
        <taxon>Stephanodiscales</taxon>
        <taxon>Stephanodiscaceae</taxon>
        <taxon>Cyclotella</taxon>
    </lineage>
</organism>
<keyword evidence="2" id="KW-1185">Reference proteome</keyword>
<protein>
    <recommendedName>
        <fullName evidence="3">GAF domain-containing protein</fullName>
    </recommendedName>
</protein>
<proteinExistence type="predicted"/>
<reference evidence="1 2" key="1">
    <citation type="journal article" date="2020" name="G3 (Bethesda)">
        <title>Improved Reference Genome for Cyclotella cryptica CCMP332, a Model for Cell Wall Morphogenesis, Salinity Adaptation, and Lipid Production in Diatoms (Bacillariophyta).</title>
        <authorList>
            <person name="Roberts W.R."/>
            <person name="Downey K.M."/>
            <person name="Ruck E.C."/>
            <person name="Traller J.C."/>
            <person name="Alverson A.J."/>
        </authorList>
    </citation>
    <scope>NUCLEOTIDE SEQUENCE [LARGE SCALE GENOMIC DNA]</scope>
    <source>
        <strain evidence="1 2">CCMP332</strain>
    </source>
</reference>
<dbReference type="AlphaFoldDB" id="A0ABD3NDL8"/>